<evidence type="ECO:0000256" key="6">
    <source>
        <dbReference type="SAM" id="Phobius"/>
    </source>
</evidence>
<comment type="subcellular location">
    <subcellularLocation>
        <location evidence="1">Cell membrane</location>
        <topology evidence="1">Multi-pass membrane protein</topology>
    </subcellularLocation>
</comment>
<reference evidence="8 9" key="1">
    <citation type="submission" date="2018-11" db="EMBL/GenBank/DDBJ databases">
        <authorList>
            <person name="Li F."/>
        </authorList>
    </citation>
    <scope>NUCLEOTIDE SEQUENCE [LARGE SCALE GENOMIC DNA]</scope>
    <source>
        <strain evidence="8 9">YS17T</strain>
    </source>
</reference>
<evidence type="ECO:0000256" key="2">
    <source>
        <dbReference type="ARBA" id="ARBA00022475"/>
    </source>
</evidence>
<dbReference type="PANTHER" id="PTHR35007:SF3">
    <property type="entry name" value="POSSIBLE CONSERVED ALANINE RICH MEMBRANE PROTEIN"/>
    <property type="match status" value="1"/>
</dbReference>
<evidence type="ECO:0000313" key="8">
    <source>
        <dbReference type="EMBL" id="RQN10173.1"/>
    </source>
</evidence>
<protein>
    <submittedName>
        <fullName evidence="8">Type II secretion system protein F</fullName>
    </submittedName>
</protein>
<keyword evidence="2" id="KW-1003">Cell membrane</keyword>
<dbReference type="Gene3D" id="1.20.81.30">
    <property type="entry name" value="Type II secretion system (T2SS), domain F"/>
    <property type="match status" value="1"/>
</dbReference>
<evidence type="ECO:0000256" key="3">
    <source>
        <dbReference type="ARBA" id="ARBA00022692"/>
    </source>
</evidence>
<dbReference type="Proteomes" id="UP000275225">
    <property type="component" value="Unassembled WGS sequence"/>
</dbReference>
<feature type="transmembrane region" description="Helical" evidence="6">
    <location>
        <begin position="61"/>
        <end position="78"/>
    </location>
</feature>
<feature type="transmembrane region" description="Helical" evidence="6">
    <location>
        <begin position="6"/>
        <end position="22"/>
    </location>
</feature>
<keyword evidence="5 6" id="KW-0472">Membrane</keyword>
<feature type="transmembrane region" description="Helical" evidence="6">
    <location>
        <begin position="236"/>
        <end position="255"/>
    </location>
</feature>
<keyword evidence="4 6" id="KW-1133">Transmembrane helix</keyword>
<comment type="caution">
    <text evidence="8">The sequence shown here is derived from an EMBL/GenBank/DDBJ whole genome shotgun (WGS) entry which is preliminary data.</text>
</comment>
<accession>A0A3N6X950</accession>
<evidence type="ECO:0000256" key="5">
    <source>
        <dbReference type="ARBA" id="ARBA00023136"/>
    </source>
</evidence>
<feature type="domain" description="Type II secretion system protein GspF" evidence="7">
    <location>
        <begin position="98"/>
        <end position="223"/>
    </location>
</feature>
<evidence type="ECO:0000256" key="4">
    <source>
        <dbReference type="ARBA" id="ARBA00022989"/>
    </source>
</evidence>
<dbReference type="InterPro" id="IPR042094">
    <property type="entry name" value="T2SS_GspF_sf"/>
</dbReference>
<proteinExistence type="predicted"/>
<feature type="transmembrane region" description="Helical" evidence="6">
    <location>
        <begin position="34"/>
        <end position="55"/>
    </location>
</feature>
<organism evidence="8 9">
    <name type="scientific">Aeromicrobium camelliae</name>
    <dbReference type="NCBI Taxonomy" id="1538144"/>
    <lineage>
        <taxon>Bacteria</taxon>
        <taxon>Bacillati</taxon>
        <taxon>Actinomycetota</taxon>
        <taxon>Actinomycetes</taxon>
        <taxon>Propionibacteriales</taxon>
        <taxon>Nocardioidaceae</taxon>
        <taxon>Aeromicrobium</taxon>
    </lineage>
</organism>
<dbReference type="RefSeq" id="WP_124235368.1">
    <property type="nucleotide sequence ID" value="NZ_JBHUFI010000007.1"/>
</dbReference>
<sequence length="269" mass="28727">MGALIGLIFGIGVLMMLTAGDAPRRRRSVNRPRIPLRLIAGSLAAAFAATLIGLVVTGVPAIAVVAGAAAAFLPRTLAAGAERRRRREQAEAWPDVVDHLASAIRAGLSLPEAVVGLSIHGPQQLREPFTAFARDYEASGRFSESLDRLKDRLADPTGDRVVEALRLARDVGGGDLGRMLRSLSAFLREDARTRAELEARQSWTVSGARLAVAAPWIVLLMMSGQRDVIARFGEPAGVLVLAVGAAACVVAYRLMRWAGRLPLEERVLA</sequence>
<dbReference type="EMBL" id="RQJX01000001">
    <property type="protein sequence ID" value="RQN10173.1"/>
    <property type="molecule type" value="Genomic_DNA"/>
</dbReference>
<keyword evidence="9" id="KW-1185">Reference proteome</keyword>
<evidence type="ECO:0000313" key="9">
    <source>
        <dbReference type="Proteomes" id="UP000275225"/>
    </source>
</evidence>
<evidence type="ECO:0000256" key="1">
    <source>
        <dbReference type="ARBA" id="ARBA00004651"/>
    </source>
</evidence>
<feature type="transmembrane region" description="Helical" evidence="6">
    <location>
        <begin position="202"/>
        <end position="224"/>
    </location>
</feature>
<dbReference type="OrthoDB" id="3217742at2"/>
<keyword evidence="3 6" id="KW-0812">Transmembrane</keyword>
<dbReference type="GO" id="GO:0005886">
    <property type="term" value="C:plasma membrane"/>
    <property type="evidence" value="ECO:0007669"/>
    <property type="project" value="UniProtKB-SubCell"/>
</dbReference>
<evidence type="ECO:0000259" key="7">
    <source>
        <dbReference type="Pfam" id="PF00482"/>
    </source>
</evidence>
<dbReference type="Pfam" id="PF00482">
    <property type="entry name" value="T2SSF"/>
    <property type="match status" value="1"/>
</dbReference>
<dbReference type="InterPro" id="IPR018076">
    <property type="entry name" value="T2SS_GspF_dom"/>
</dbReference>
<name>A0A3N6X950_9ACTN</name>
<dbReference type="PANTHER" id="PTHR35007">
    <property type="entry name" value="INTEGRAL MEMBRANE PROTEIN-RELATED"/>
    <property type="match status" value="1"/>
</dbReference>
<gene>
    <name evidence="8" type="ORF">EHW97_01410</name>
</gene>
<dbReference type="AlphaFoldDB" id="A0A3N6X950"/>